<dbReference type="SUPFAM" id="SSF51621">
    <property type="entry name" value="Phosphoenolpyruvate/pyruvate domain"/>
    <property type="match status" value="1"/>
</dbReference>
<dbReference type="GO" id="GO:0005829">
    <property type="term" value="C:cytosol"/>
    <property type="evidence" value="ECO:0007669"/>
    <property type="project" value="TreeGrafter"/>
</dbReference>
<comment type="caution">
    <text evidence="2">The sequence shown here is derived from an EMBL/GenBank/DDBJ whole genome shotgun (WGS) entry which is preliminary data.</text>
</comment>
<dbReference type="InterPro" id="IPR015813">
    <property type="entry name" value="Pyrv/PenolPyrv_kinase-like_dom"/>
</dbReference>
<evidence type="ECO:0000313" key="2">
    <source>
        <dbReference type="EMBL" id="EQD41202.1"/>
    </source>
</evidence>
<dbReference type="InterPro" id="IPR021135">
    <property type="entry name" value="PEP_COase"/>
</dbReference>
<evidence type="ECO:0000256" key="1">
    <source>
        <dbReference type="ARBA" id="ARBA00048995"/>
    </source>
</evidence>
<protein>
    <submittedName>
        <fullName evidence="2">Phosphoenolpyruvate carboxylase</fullName>
    </submittedName>
</protein>
<dbReference type="Pfam" id="PF00311">
    <property type="entry name" value="PEPcase"/>
    <property type="match status" value="1"/>
</dbReference>
<accession>T0ZAR4</accession>
<dbReference type="GO" id="GO:0006099">
    <property type="term" value="P:tricarboxylic acid cycle"/>
    <property type="evidence" value="ECO:0007669"/>
    <property type="project" value="InterPro"/>
</dbReference>
<organism evidence="2">
    <name type="scientific">mine drainage metagenome</name>
    <dbReference type="NCBI Taxonomy" id="410659"/>
    <lineage>
        <taxon>unclassified sequences</taxon>
        <taxon>metagenomes</taxon>
        <taxon>ecological metagenomes</taxon>
    </lineage>
</organism>
<proteinExistence type="predicted"/>
<name>T0ZAR4_9ZZZZ</name>
<dbReference type="GO" id="GO:0008964">
    <property type="term" value="F:phosphoenolpyruvate carboxylase activity"/>
    <property type="evidence" value="ECO:0007669"/>
    <property type="project" value="UniProtKB-EC"/>
</dbReference>
<dbReference type="EMBL" id="AUZZ01007758">
    <property type="protein sequence ID" value="EQD41202.1"/>
    <property type="molecule type" value="Genomic_DNA"/>
</dbReference>
<dbReference type="GO" id="GO:0015977">
    <property type="term" value="P:carbon fixation"/>
    <property type="evidence" value="ECO:0007669"/>
    <property type="project" value="InterPro"/>
</dbReference>
<reference evidence="2" key="1">
    <citation type="submission" date="2013-08" db="EMBL/GenBank/DDBJ databases">
        <authorList>
            <person name="Mendez C."/>
            <person name="Richter M."/>
            <person name="Ferrer M."/>
            <person name="Sanchez J."/>
        </authorList>
    </citation>
    <scope>NUCLEOTIDE SEQUENCE</scope>
</reference>
<dbReference type="AlphaFoldDB" id="T0ZAR4"/>
<dbReference type="InterPro" id="IPR018129">
    <property type="entry name" value="PEP_COase_Lys_AS"/>
</dbReference>
<dbReference type="PRINTS" id="PR00150">
    <property type="entry name" value="PEPCARBXLASE"/>
</dbReference>
<gene>
    <name evidence="2" type="ORF">B2A_10775</name>
</gene>
<reference evidence="2" key="2">
    <citation type="journal article" date="2014" name="ISME J.">
        <title>Microbial stratification in low pH oxic and suboxic macroscopic growths along an acid mine drainage.</title>
        <authorList>
            <person name="Mendez-Garcia C."/>
            <person name="Mesa V."/>
            <person name="Sprenger R.R."/>
            <person name="Richter M."/>
            <person name="Diez M.S."/>
            <person name="Solano J."/>
            <person name="Bargiela R."/>
            <person name="Golyshina O.V."/>
            <person name="Manteca A."/>
            <person name="Ramos J.L."/>
            <person name="Gallego J.R."/>
            <person name="Llorente I."/>
            <person name="Martins Dos Santos V.A."/>
            <person name="Jensen O.N."/>
            <person name="Pelaez A.I."/>
            <person name="Sanchez J."/>
            <person name="Ferrer M."/>
        </authorList>
    </citation>
    <scope>NUCLEOTIDE SEQUENCE</scope>
</reference>
<dbReference type="PANTHER" id="PTHR30523">
    <property type="entry name" value="PHOSPHOENOLPYRUVATE CARBOXYLASE"/>
    <property type="match status" value="1"/>
</dbReference>
<keyword evidence="2" id="KW-0670">Pyruvate</keyword>
<dbReference type="PANTHER" id="PTHR30523:SF6">
    <property type="entry name" value="PHOSPHOENOLPYRUVATE CARBOXYLASE"/>
    <property type="match status" value="1"/>
</dbReference>
<dbReference type="PROSITE" id="PS00781">
    <property type="entry name" value="PEPCASE_1"/>
    <property type="match status" value="1"/>
</dbReference>
<comment type="catalytic activity">
    <reaction evidence="1">
        <text>oxaloacetate + phosphate = phosphoenolpyruvate + hydrogencarbonate</text>
        <dbReference type="Rhea" id="RHEA:28370"/>
        <dbReference type="ChEBI" id="CHEBI:16452"/>
        <dbReference type="ChEBI" id="CHEBI:17544"/>
        <dbReference type="ChEBI" id="CHEBI:43474"/>
        <dbReference type="ChEBI" id="CHEBI:58702"/>
        <dbReference type="EC" id="4.1.1.31"/>
    </reaction>
</comment>
<sequence length="232" mass="25787">MHDSREAEIRPQDAPLREDVRRLGALVGEMLGEQMGAEFLDTVEVIRAAAIQRRESAAPVDALAGRLQALAPVFADALTRAFSTYFHVVNVAERVHRIRRRRAWQRALAMPQPDGLHDTLAHLREAGIGHAALRDMLGRLRIEPVFTAHPTEAVRRSLLEKEQVIVRCLVADLDGEQTPGERAAGIAQMRMALSVGWQTAEASALRPSVQDEVDHIGFYLSDVLYRVLPVIL</sequence>